<dbReference type="SUPFAM" id="SSF51569">
    <property type="entry name" value="Aldolase"/>
    <property type="match status" value="1"/>
</dbReference>
<dbReference type="GO" id="GO:0006096">
    <property type="term" value="P:glycolytic process"/>
    <property type="evidence" value="ECO:0007669"/>
    <property type="project" value="UniProtKB-KW"/>
</dbReference>
<evidence type="ECO:0000256" key="4">
    <source>
        <dbReference type="ARBA" id="ARBA00023152"/>
    </source>
</evidence>
<comment type="pathway">
    <text evidence="1">Carbohydrate degradation; glycolysis; D-glyceraldehyde 3-phosphate and glycerone phosphate from D-glucose: step 4/4.</text>
</comment>
<dbReference type="GO" id="GO:0004332">
    <property type="term" value="F:fructose-bisphosphate aldolase activity"/>
    <property type="evidence" value="ECO:0007669"/>
    <property type="project" value="UniProtKB-EC"/>
</dbReference>
<evidence type="ECO:0000313" key="6">
    <source>
        <dbReference type="EMBL" id="KAL0265649.1"/>
    </source>
</evidence>
<organism evidence="6">
    <name type="scientific">Menopon gallinae</name>
    <name type="common">poultry shaft louse</name>
    <dbReference type="NCBI Taxonomy" id="328185"/>
    <lineage>
        <taxon>Eukaryota</taxon>
        <taxon>Metazoa</taxon>
        <taxon>Ecdysozoa</taxon>
        <taxon>Arthropoda</taxon>
        <taxon>Hexapoda</taxon>
        <taxon>Insecta</taxon>
        <taxon>Pterygota</taxon>
        <taxon>Neoptera</taxon>
        <taxon>Paraneoptera</taxon>
        <taxon>Psocodea</taxon>
        <taxon>Troctomorpha</taxon>
        <taxon>Phthiraptera</taxon>
        <taxon>Amblycera</taxon>
        <taxon>Menoponidae</taxon>
        <taxon>Menopon</taxon>
    </lineage>
</organism>
<accession>A0AAW2H783</accession>
<reference evidence="6" key="1">
    <citation type="journal article" date="2024" name="Gigascience">
        <title>Chromosome-level genome of the poultry shaft louse Menopon gallinae provides insight into the host-switching and adaptive evolution of parasitic lice.</title>
        <authorList>
            <person name="Xu Y."/>
            <person name="Ma L."/>
            <person name="Liu S."/>
            <person name="Liang Y."/>
            <person name="Liu Q."/>
            <person name="He Z."/>
            <person name="Tian L."/>
            <person name="Duan Y."/>
            <person name="Cai W."/>
            <person name="Li H."/>
            <person name="Song F."/>
        </authorList>
    </citation>
    <scope>NUCLEOTIDE SEQUENCE</scope>
    <source>
        <strain evidence="6">Cailab_2023a</strain>
    </source>
</reference>
<protein>
    <recommendedName>
        <fullName evidence="3">fructose-bisphosphate aldolase</fullName>
        <ecNumber evidence="3">4.1.2.13</ecNumber>
    </recommendedName>
</protein>
<evidence type="ECO:0000256" key="1">
    <source>
        <dbReference type="ARBA" id="ARBA00004714"/>
    </source>
</evidence>
<evidence type="ECO:0000256" key="3">
    <source>
        <dbReference type="ARBA" id="ARBA00013068"/>
    </source>
</evidence>
<sequence>MVEDGKGILAADEKGSSLEKRFGMCGIINTEENRRKFRELVFKAAAESRKIGGVILNEETFGQSDDTGKSLVDILIEHGILVGVKLDKGLIEFGDSEQVSVGLEDLDHRCKEPAFAKADFTKWRSVFKVSATTPTRKCIEENCAILAEYAEISQKNNMVPIVEPEILWDGDYSAEKAAGAQKVILSTLIQYLNARNVYTPGVIVKTSFVTSGCKSGDVKSPKDVGMLTFHVLLDTIPCGISGVVFLSGGHTPEEATEYLKCVSKERGRHTWPLSFSFGRALTDPFLSKWMGKDENIEEARQALLKKIDECFSAVGTTAN</sequence>
<proteinExistence type="inferred from homology"/>
<dbReference type="InterPro" id="IPR000741">
    <property type="entry name" value="FBA_I"/>
</dbReference>
<dbReference type="PANTHER" id="PTHR11627">
    <property type="entry name" value="FRUCTOSE-BISPHOSPHATE ALDOLASE"/>
    <property type="match status" value="1"/>
</dbReference>
<dbReference type="EC" id="4.1.2.13" evidence="3"/>
<dbReference type="NCBIfam" id="NF033379">
    <property type="entry name" value="FrucBisAld_I"/>
    <property type="match status" value="1"/>
</dbReference>
<keyword evidence="4" id="KW-0324">Glycolysis</keyword>
<comment type="caution">
    <text evidence="6">The sequence shown here is derived from an EMBL/GenBank/DDBJ whole genome shotgun (WGS) entry which is preliminary data.</text>
</comment>
<dbReference type="Gene3D" id="3.20.20.70">
    <property type="entry name" value="Aldolase class I"/>
    <property type="match status" value="1"/>
</dbReference>
<dbReference type="Pfam" id="PF00274">
    <property type="entry name" value="Glycolytic"/>
    <property type="match status" value="1"/>
</dbReference>
<evidence type="ECO:0000256" key="2">
    <source>
        <dbReference type="ARBA" id="ARBA00010387"/>
    </source>
</evidence>
<dbReference type="EMBL" id="JARGDH010000006">
    <property type="protein sequence ID" value="KAL0265649.1"/>
    <property type="molecule type" value="Genomic_DNA"/>
</dbReference>
<gene>
    <name evidence="6" type="ORF">PYX00_011363</name>
</gene>
<evidence type="ECO:0000256" key="5">
    <source>
        <dbReference type="ARBA" id="ARBA00023239"/>
    </source>
</evidence>
<dbReference type="InterPro" id="IPR013785">
    <property type="entry name" value="Aldolase_TIM"/>
</dbReference>
<keyword evidence="5" id="KW-0456">Lyase</keyword>
<comment type="similarity">
    <text evidence="2">Belongs to the class I fructose-bisphosphate aldolase family.</text>
</comment>
<dbReference type="AlphaFoldDB" id="A0AAW2H783"/>
<name>A0AAW2H783_9NEOP</name>